<protein>
    <submittedName>
        <fullName evidence="1">BnaA02g16270D protein</fullName>
    </submittedName>
</protein>
<sequence>MTHDGFLTTLTDVNSFDSPAQSFQRDQRWVLQQS</sequence>
<keyword evidence="2" id="KW-1185">Reference proteome</keyword>
<evidence type="ECO:0000313" key="1">
    <source>
        <dbReference type="EMBL" id="CDY48034.1"/>
    </source>
</evidence>
<dbReference type="AlphaFoldDB" id="A0A078IFF1"/>
<dbReference type="PaxDb" id="3708-A0A078IFF1"/>
<dbReference type="EMBL" id="LK032750">
    <property type="protein sequence ID" value="CDY48034.1"/>
    <property type="molecule type" value="Genomic_DNA"/>
</dbReference>
<proteinExistence type="predicted"/>
<reference evidence="1 2" key="1">
    <citation type="journal article" date="2014" name="Science">
        <title>Plant genetics. Early allopolyploid evolution in the post-Neolithic Brassica napus oilseed genome.</title>
        <authorList>
            <person name="Chalhoub B."/>
            <person name="Denoeud F."/>
            <person name="Liu S."/>
            <person name="Parkin I.A."/>
            <person name="Tang H."/>
            <person name="Wang X."/>
            <person name="Chiquet J."/>
            <person name="Belcram H."/>
            <person name="Tong C."/>
            <person name="Samans B."/>
            <person name="Correa M."/>
            <person name="Da Silva C."/>
            <person name="Just J."/>
            <person name="Falentin C."/>
            <person name="Koh C.S."/>
            <person name="Le Clainche I."/>
            <person name="Bernard M."/>
            <person name="Bento P."/>
            <person name="Noel B."/>
            <person name="Labadie K."/>
            <person name="Alberti A."/>
            <person name="Charles M."/>
            <person name="Arnaud D."/>
            <person name="Guo H."/>
            <person name="Daviaud C."/>
            <person name="Alamery S."/>
            <person name="Jabbari K."/>
            <person name="Zhao M."/>
            <person name="Edger P.P."/>
            <person name="Chelaifa H."/>
            <person name="Tack D."/>
            <person name="Lassalle G."/>
            <person name="Mestiri I."/>
            <person name="Schnel N."/>
            <person name="Le Paslier M.C."/>
            <person name="Fan G."/>
            <person name="Renault V."/>
            <person name="Bayer P.E."/>
            <person name="Golicz A.A."/>
            <person name="Manoli S."/>
            <person name="Lee T.H."/>
            <person name="Thi V.H."/>
            <person name="Chalabi S."/>
            <person name="Hu Q."/>
            <person name="Fan C."/>
            <person name="Tollenaere R."/>
            <person name="Lu Y."/>
            <person name="Battail C."/>
            <person name="Shen J."/>
            <person name="Sidebottom C.H."/>
            <person name="Wang X."/>
            <person name="Canaguier A."/>
            <person name="Chauveau A."/>
            <person name="Berard A."/>
            <person name="Deniot G."/>
            <person name="Guan M."/>
            <person name="Liu Z."/>
            <person name="Sun F."/>
            <person name="Lim Y.P."/>
            <person name="Lyons E."/>
            <person name="Town C.D."/>
            <person name="Bancroft I."/>
            <person name="Wang X."/>
            <person name="Meng J."/>
            <person name="Ma J."/>
            <person name="Pires J.C."/>
            <person name="King G.J."/>
            <person name="Brunel D."/>
            <person name="Delourme R."/>
            <person name="Renard M."/>
            <person name="Aury J.M."/>
            <person name="Adams K.L."/>
            <person name="Batley J."/>
            <person name="Snowdon R.J."/>
            <person name="Tost J."/>
            <person name="Edwards D."/>
            <person name="Zhou Y."/>
            <person name="Hua W."/>
            <person name="Sharpe A.G."/>
            <person name="Paterson A.H."/>
            <person name="Guan C."/>
            <person name="Wincker P."/>
        </authorList>
    </citation>
    <scope>NUCLEOTIDE SEQUENCE [LARGE SCALE GENOMIC DNA]</scope>
    <source>
        <strain evidence="2">cv. Darmor-bzh</strain>
    </source>
</reference>
<accession>A0A078IFF1</accession>
<dbReference type="Proteomes" id="UP000028999">
    <property type="component" value="Unassembled WGS sequence"/>
</dbReference>
<dbReference type="Gramene" id="CDY48034">
    <property type="protein sequence ID" value="CDY48034"/>
    <property type="gene ID" value="GSBRNA2T00088686001"/>
</dbReference>
<evidence type="ECO:0000313" key="2">
    <source>
        <dbReference type="Proteomes" id="UP000028999"/>
    </source>
</evidence>
<gene>
    <name evidence="1" type="primary">BnaA02g16270D</name>
    <name evidence="1" type="ORF">GSBRNA2T00088686001</name>
</gene>
<organism evidence="1 2">
    <name type="scientific">Brassica napus</name>
    <name type="common">Rape</name>
    <dbReference type="NCBI Taxonomy" id="3708"/>
    <lineage>
        <taxon>Eukaryota</taxon>
        <taxon>Viridiplantae</taxon>
        <taxon>Streptophyta</taxon>
        <taxon>Embryophyta</taxon>
        <taxon>Tracheophyta</taxon>
        <taxon>Spermatophyta</taxon>
        <taxon>Magnoliopsida</taxon>
        <taxon>eudicotyledons</taxon>
        <taxon>Gunneridae</taxon>
        <taxon>Pentapetalae</taxon>
        <taxon>rosids</taxon>
        <taxon>malvids</taxon>
        <taxon>Brassicales</taxon>
        <taxon>Brassicaceae</taxon>
        <taxon>Brassiceae</taxon>
        <taxon>Brassica</taxon>
    </lineage>
</organism>
<name>A0A078IFF1_BRANA</name>